<dbReference type="PRINTS" id="PR00371">
    <property type="entry name" value="FPNCR"/>
</dbReference>
<gene>
    <name evidence="10" type="ORF">UV61_C0009G0027</name>
</gene>
<keyword evidence="3" id="KW-0001">2Fe-2S</keyword>
<dbReference type="PANTHER" id="PTHR47354">
    <property type="entry name" value="NADH OXIDOREDUCTASE HCR"/>
    <property type="match status" value="1"/>
</dbReference>
<feature type="domain" description="FAD-binding FR-type" evidence="9">
    <location>
        <begin position="1"/>
        <end position="99"/>
    </location>
</feature>
<dbReference type="CDD" id="cd00322">
    <property type="entry name" value="FNR_like"/>
    <property type="match status" value="1"/>
</dbReference>
<dbReference type="InterPro" id="IPR001433">
    <property type="entry name" value="OxRdtase_FAD/NAD-bd"/>
</dbReference>
<dbReference type="InterPro" id="IPR039261">
    <property type="entry name" value="FNR_nucleotide-bd"/>
</dbReference>
<accession>A0A0G1CL06</accession>
<dbReference type="SUPFAM" id="SSF63380">
    <property type="entry name" value="Riboflavin synthase domain-like"/>
    <property type="match status" value="1"/>
</dbReference>
<dbReference type="GO" id="GO:0051537">
    <property type="term" value="F:2 iron, 2 sulfur cluster binding"/>
    <property type="evidence" value="ECO:0007669"/>
    <property type="project" value="UniProtKB-KW"/>
</dbReference>
<name>A0A0G1CL06_9BACT</name>
<evidence type="ECO:0000256" key="3">
    <source>
        <dbReference type="ARBA" id="ARBA00022714"/>
    </source>
</evidence>
<evidence type="ECO:0000313" key="11">
    <source>
        <dbReference type="Proteomes" id="UP000034050"/>
    </source>
</evidence>
<keyword evidence="2" id="KW-0285">Flavoprotein</keyword>
<dbReference type="Gene3D" id="2.40.30.10">
    <property type="entry name" value="Translation factors"/>
    <property type="match status" value="1"/>
</dbReference>
<dbReference type="STRING" id="1618446.UV61_C0009G0027"/>
<evidence type="ECO:0000313" key="10">
    <source>
        <dbReference type="EMBL" id="KKS86500.1"/>
    </source>
</evidence>
<sequence length="222" mass="25196">MLSEILEVKPETPSVTSFKYTKPANFSYSPGQFTNIELDIADCDERCNKRNFSLVSSPTDDYLMFATRVGASRFKQTTETLTNGNQFHLTGPFGRFILNEDERVGAVMLSGGIGITPLHSMIKYATYKQLPKPITLIYSNSTADDIPFKKDLDEYATQNKHFQAHYTVTKIDETMIQELIPNWQICEFYVCGPAQMVIEIKKLLVNMGLDVEKLKSELFTGY</sequence>
<keyword evidence="4" id="KW-0479">Metal-binding</keyword>
<dbReference type="AlphaFoldDB" id="A0A0G1CL06"/>
<evidence type="ECO:0000256" key="6">
    <source>
        <dbReference type="ARBA" id="ARBA00023002"/>
    </source>
</evidence>
<evidence type="ECO:0000256" key="5">
    <source>
        <dbReference type="ARBA" id="ARBA00022827"/>
    </source>
</evidence>
<dbReference type="EMBL" id="LCFD01000009">
    <property type="protein sequence ID" value="KKS86500.1"/>
    <property type="molecule type" value="Genomic_DNA"/>
</dbReference>
<evidence type="ECO:0000256" key="7">
    <source>
        <dbReference type="ARBA" id="ARBA00023004"/>
    </source>
</evidence>
<evidence type="ECO:0000256" key="1">
    <source>
        <dbReference type="ARBA" id="ARBA00001974"/>
    </source>
</evidence>
<dbReference type="InterPro" id="IPR017938">
    <property type="entry name" value="Riboflavin_synthase-like_b-brl"/>
</dbReference>
<evidence type="ECO:0000256" key="2">
    <source>
        <dbReference type="ARBA" id="ARBA00022630"/>
    </source>
</evidence>
<keyword evidence="5" id="KW-0274">FAD</keyword>
<comment type="cofactor">
    <cofactor evidence="1">
        <name>FAD</name>
        <dbReference type="ChEBI" id="CHEBI:57692"/>
    </cofactor>
</comment>
<dbReference type="PANTHER" id="PTHR47354:SF6">
    <property type="entry name" value="NADH OXIDOREDUCTASE HCR"/>
    <property type="match status" value="1"/>
</dbReference>
<dbReference type="InterPro" id="IPR001709">
    <property type="entry name" value="Flavoprot_Pyr_Nucl_cyt_Rdtase"/>
</dbReference>
<evidence type="ECO:0000256" key="4">
    <source>
        <dbReference type="ARBA" id="ARBA00022723"/>
    </source>
</evidence>
<dbReference type="PRINTS" id="PR00410">
    <property type="entry name" value="PHEHYDRXLASE"/>
</dbReference>
<evidence type="ECO:0000259" key="9">
    <source>
        <dbReference type="PROSITE" id="PS51384"/>
    </source>
</evidence>
<dbReference type="InterPro" id="IPR050415">
    <property type="entry name" value="MRET"/>
</dbReference>
<reference evidence="10 11" key="1">
    <citation type="journal article" date="2015" name="Nature">
        <title>rRNA introns, odd ribosomes, and small enigmatic genomes across a large radiation of phyla.</title>
        <authorList>
            <person name="Brown C.T."/>
            <person name="Hug L.A."/>
            <person name="Thomas B.C."/>
            <person name="Sharon I."/>
            <person name="Castelle C.J."/>
            <person name="Singh A."/>
            <person name="Wilkins M.J."/>
            <person name="Williams K.H."/>
            <person name="Banfield J.F."/>
        </authorList>
    </citation>
    <scope>NUCLEOTIDE SEQUENCE [LARGE SCALE GENOMIC DNA]</scope>
</reference>
<keyword evidence="6" id="KW-0560">Oxidoreductase</keyword>
<dbReference type="SUPFAM" id="SSF52343">
    <property type="entry name" value="Ferredoxin reductase-like, C-terminal NADP-linked domain"/>
    <property type="match status" value="1"/>
</dbReference>
<keyword evidence="8" id="KW-0411">Iron-sulfur</keyword>
<protein>
    <submittedName>
        <fullName evidence="10">Oxidoreductase, 2Fe-2S and FAD/NAD(P) binding domain protein</fullName>
    </submittedName>
</protein>
<dbReference type="GO" id="GO:0016491">
    <property type="term" value="F:oxidoreductase activity"/>
    <property type="evidence" value="ECO:0007669"/>
    <property type="project" value="UniProtKB-KW"/>
</dbReference>
<dbReference type="Pfam" id="PF00175">
    <property type="entry name" value="NAD_binding_1"/>
    <property type="match status" value="1"/>
</dbReference>
<dbReference type="PROSITE" id="PS51384">
    <property type="entry name" value="FAD_FR"/>
    <property type="match status" value="1"/>
</dbReference>
<dbReference type="Proteomes" id="UP000034050">
    <property type="component" value="Unassembled WGS sequence"/>
</dbReference>
<proteinExistence type="predicted"/>
<keyword evidence="7" id="KW-0408">Iron</keyword>
<dbReference type="InterPro" id="IPR017927">
    <property type="entry name" value="FAD-bd_FR_type"/>
</dbReference>
<dbReference type="Gene3D" id="3.40.50.80">
    <property type="entry name" value="Nucleotide-binding domain of ferredoxin-NADP reductase (FNR) module"/>
    <property type="match status" value="1"/>
</dbReference>
<organism evidence="10 11">
    <name type="scientific">Candidatus Gottesmanbacteria bacterium GW2011_GWB1_43_11</name>
    <dbReference type="NCBI Taxonomy" id="1618446"/>
    <lineage>
        <taxon>Bacteria</taxon>
        <taxon>Candidatus Gottesmaniibacteriota</taxon>
    </lineage>
</organism>
<comment type="caution">
    <text evidence="10">The sequence shown here is derived from an EMBL/GenBank/DDBJ whole genome shotgun (WGS) entry which is preliminary data.</text>
</comment>
<dbReference type="GO" id="GO:0046872">
    <property type="term" value="F:metal ion binding"/>
    <property type="evidence" value="ECO:0007669"/>
    <property type="project" value="UniProtKB-KW"/>
</dbReference>
<evidence type="ECO:0000256" key="8">
    <source>
        <dbReference type="ARBA" id="ARBA00023014"/>
    </source>
</evidence>